<evidence type="ECO:0000256" key="1">
    <source>
        <dbReference type="SAM" id="MobiDB-lite"/>
    </source>
</evidence>
<feature type="compositionally biased region" description="Basic residues" evidence="1">
    <location>
        <begin position="43"/>
        <end position="59"/>
    </location>
</feature>
<evidence type="ECO:0000313" key="3">
    <source>
        <dbReference type="Proteomes" id="UP000682266"/>
    </source>
</evidence>
<comment type="caution">
    <text evidence="2">The sequence shown here is derived from an EMBL/GenBank/DDBJ whole genome shotgun (WGS) entry which is preliminary data.</text>
</comment>
<sequence length="68" mass="8239">MSDLFFSTNLLGEFDRLHRQMTSVLAGFPACLRAMRNEVFSPHRPHRRQRRDHRDRWRRSTGSDRWIA</sequence>
<dbReference type="Proteomes" id="UP000682266">
    <property type="component" value="Unassembled WGS sequence"/>
</dbReference>
<dbReference type="AlphaFoldDB" id="A0AA41E4V7"/>
<reference evidence="2" key="1">
    <citation type="submission" date="2021-04" db="EMBL/GenBank/DDBJ databases">
        <title>A collection of bacterial strains from the Burkholderia cepacia Research Laboratory and Repository.</title>
        <authorList>
            <person name="Lipuma J."/>
            <person name="Spilker T."/>
        </authorList>
    </citation>
    <scope>NUCLEOTIDE SEQUENCE</scope>
    <source>
        <strain evidence="2">AU36012</strain>
    </source>
</reference>
<accession>A0AA41E4V7</accession>
<proteinExistence type="predicted"/>
<dbReference type="RefSeq" id="WP_050772575.1">
    <property type="nucleotide sequence ID" value="NZ_CADERF010000006.1"/>
</dbReference>
<dbReference type="EMBL" id="JAGSVG010000003">
    <property type="protein sequence ID" value="MBR8128429.1"/>
    <property type="molecule type" value="Genomic_DNA"/>
</dbReference>
<organism evidence="2 3">
    <name type="scientific">Burkholderia ambifaria</name>
    <dbReference type="NCBI Taxonomy" id="152480"/>
    <lineage>
        <taxon>Bacteria</taxon>
        <taxon>Pseudomonadati</taxon>
        <taxon>Pseudomonadota</taxon>
        <taxon>Betaproteobacteria</taxon>
        <taxon>Burkholderiales</taxon>
        <taxon>Burkholderiaceae</taxon>
        <taxon>Burkholderia</taxon>
        <taxon>Burkholderia cepacia complex</taxon>
    </lineage>
</organism>
<feature type="region of interest" description="Disordered" evidence="1">
    <location>
        <begin position="42"/>
        <end position="68"/>
    </location>
</feature>
<protein>
    <submittedName>
        <fullName evidence="2">Uncharacterized protein</fullName>
    </submittedName>
</protein>
<name>A0AA41E4V7_9BURK</name>
<evidence type="ECO:0000313" key="2">
    <source>
        <dbReference type="EMBL" id="MBR8128429.1"/>
    </source>
</evidence>
<gene>
    <name evidence="2" type="ORF">KDW93_05460</name>
</gene>